<evidence type="ECO:0000313" key="4">
    <source>
        <dbReference type="Proteomes" id="UP000267096"/>
    </source>
</evidence>
<dbReference type="PROSITE" id="PS51419">
    <property type="entry name" value="RAB"/>
    <property type="match status" value="1"/>
</dbReference>
<protein>
    <submittedName>
        <fullName evidence="5">Ras homolog family member U</fullName>
    </submittedName>
</protein>
<keyword evidence="1" id="KW-0547">Nucleotide-binding</keyword>
<evidence type="ECO:0000313" key="3">
    <source>
        <dbReference type="EMBL" id="VDK55802.1"/>
    </source>
</evidence>
<dbReference type="EMBL" id="UYRR01032486">
    <property type="protein sequence ID" value="VDK55802.1"/>
    <property type="molecule type" value="Genomic_DNA"/>
</dbReference>
<dbReference type="Proteomes" id="UP000267096">
    <property type="component" value="Unassembled WGS sequence"/>
</dbReference>
<evidence type="ECO:0000313" key="5">
    <source>
        <dbReference type="WBParaSite" id="ASIM_0001627301-mRNA-1"/>
    </source>
</evidence>
<dbReference type="OrthoDB" id="8830751at2759"/>
<evidence type="ECO:0000256" key="2">
    <source>
        <dbReference type="ARBA" id="ARBA00023134"/>
    </source>
</evidence>
<dbReference type="SMART" id="SM00174">
    <property type="entry name" value="RHO"/>
    <property type="match status" value="1"/>
</dbReference>
<reference evidence="3 4" key="2">
    <citation type="submission" date="2018-11" db="EMBL/GenBank/DDBJ databases">
        <authorList>
            <consortium name="Pathogen Informatics"/>
        </authorList>
    </citation>
    <scope>NUCLEOTIDE SEQUENCE [LARGE SCALE GENOMIC DNA]</scope>
</reference>
<reference evidence="5" key="1">
    <citation type="submission" date="2017-02" db="UniProtKB">
        <authorList>
            <consortium name="WormBaseParasite"/>
        </authorList>
    </citation>
    <scope>IDENTIFICATION</scope>
</reference>
<gene>
    <name evidence="3" type="ORF">ASIM_LOCUS15681</name>
</gene>
<sequence length="183" mass="20885">SEAKLNSWLPIQHFQAEFDSLRPFSYPNTDVFLLCFNVMLPSTLRSITDHWIPEITRSSPNTPNCYSIPVLHIHELIVSVILVGTQSDLRSNMRLVVELCRRGEQPVNESKARLLADEFGADYVECSALTQSNLKEVFDAAILAALRGKSAQIPMQRICHKDEKKSKFREGIRRIVTFTKRLI</sequence>
<dbReference type="PANTHER" id="PTHR24072">
    <property type="entry name" value="RHO FAMILY GTPASE"/>
    <property type="match status" value="1"/>
</dbReference>
<dbReference type="PROSITE" id="PS51421">
    <property type="entry name" value="RAS"/>
    <property type="match status" value="1"/>
</dbReference>
<evidence type="ECO:0000256" key="1">
    <source>
        <dbReference type="ARBA" id="ARBA00022741"/>
    </source>
</evidence>
<dbReference type="WBParaSite" id="ASIM_0001627301-mRNA-1">
    <property type="protein sequence ID" value="ASIM_0001627301-mRNA-1"/>
    <property type="gene ID" value="ASIM_0001627301"/>
</dbReference>
<dbReference type="Gene3D" id="3.40.50.300">
    <property type="entry name" value="P-loop containing nucleotide triphosphate hydrolases"/>
    <property type="match status" value="1"/>
</dbReference>
<name>A0A0M3K5N2_ANISI</name>
<keyword evidence="2" id="KW-0342">GTP-binding</keyword>
<dbReference type="InterPro" id="IPR027417">
    <property type="entry name" value="P-loop_NTPase"/>
</dbReference>
<dbReference type="GO" id="GO:0003924">
    <property type="term" value="F:GTPase activity"/>
    <property type="evidence" value="ECO:0007669"/>
    <property type="project" value="InterPro"/>
</dbReference>
<proteinExistence type="predicted"/>
<dbReference type="InterPro" id="IPR001806">
    <property type="entry name" value="Small_GTPase"/>
</dbReference>
<dbReference type="PROSITE" id="PS51420">
    <property type="entry name" value="RHO"/>
    <property type="match status" value="1"/>
</dbReference>
<accession>A0A0M3K5N2</accession>
<dbReference type="GO" id="GO:0005525">
    <property type="term" value="F:GTP binding"/>
    <property type="evidence" value="ECO:0007669"/>
    <property type="project" value="UniProtKB-KW"/>
</dbReference>
<dbReference type="AlphaFoldDB" id="A0A0M3K5N2"/>
<organism evidence="5">
    <name type="scientific">Anisakis simplex</name>
    <name type="common">Herring worm</name>
    <dbReference type="NCBI Taxonomy" id="6269"/>
    <lineage>
        <taxon>Eukaryota</taxon>
        <taxon>Metazoa</taxon>
        <taxon>Ecdysozoa</taxon>
        <taxon>Nematoda</taxon>
        <taxon>Chromadorea</taxon>
        <taxon>Rhabditida</taxon>
        <taxon>Spirurina</taxon>
        <taxon>Ascaridomorpha</taxon>
        <taxon>Ascaridoidea</taxon>
        <taxon>Anisakidae</taxon>
        <taxon>Anisakis</taxon>
        <taxon>Anisakis simplex complex</taxon>
    </lineage>
</organism>
<keyword evidence="4" id="KW-1185">Reference proteome</keyword>
<dbReference type="Pfam" id="PF00071">
    <property type="entry name" value="Ras"/>
    <property type="match status" value="1"/>
</dbReference>
<dbReference type="GO" id="GO:0007264">
    <property type="term" value="P:small GTPase-mediated signal transduction"/>
    <property type="evidence" value="ECO:0007669"/>
    <property type="project" value="InterPro"/>
</dbReference>
<dbReference type="InterPro" id="IPR003578">
    <property type="entry name" value="Small_GTPase_Rho"/>
</dbReference>
<dbReference type="PRINTS" id="PR00449">
    <property type="entry name" value="RASTRNSFRMNG"/>
</dbReference>
<dbReference type="SUPFAM" id="SSF52540">
    <property type="entry name" value="P-loop containing nucleoside triphosphate hydrolases"/>
    <property type="match status" value="1"/>
</dbReference>